<evidence type="ECO:0000256" key="4">
    <source>
        <dbReference type="ARBA" id="ARBA00022692"/>
    </source>
</evidence>
<keyword evidence="2 7" id="KW-0813">Transport</keyword>
<sequence>MSSSFMSPEIRNAPHTRKSRLAIGLRQWMAVLPFVALGFIGTAVFVLYPMVRNIMISFQDFSIMPNATNAWVGFDNYLKVFQDPNDRFFIALRNTFLNVAATVPVNWFLAVFFAVLINAKFVKFKIAFRTIYYLPIVTSWIIIALLFKYLFADGDGGIINFILHKQLGIISEPISWRNHYWSAMVMIWLFHIWKTVGWGVVIYLAALQGIPKDLYEAADIDGANVMQKFWRITIPLLKPITLFVVINLINGAFGFFPQVYFITQGGPMNQTHVIPSLIYIEAFQNMKFGPASAMGVMMGLLVFILTYTQMKKSEDSACFKEDR</sequence>
<feature type="transmembrane region" description="Helical" evidence="7">
    <location>
        <begin position="180"/>
        <end position="206"/>
    </location>
</feature>
<gene>
    <name evidence="9" type="ORF">PACILC2_50530</name>
</gene>
<evidence type="ECO:0000256" key="3">
    <source>
        <dbReference type="ARBA" id="ARBA00022475"/>
    </source>
</evidence>
<dbReference type="PROSITE" id="PS50928">
    <property type="entry name" value="ABC_TM1"/>
    <property type="match status" value="1"/>
</dbReference>
<evidence type="ECO:0000259" key="8">
    <source>
        <dbReference type="PROSITE" id="PS50928"/>
    </source>
</evidence>
<keyword evidence="10" id="KW-1185">Reference proteome</keyword>
<protein>
    <submittedName>
        <fullName evidence="9">ABC transporter permease</fullName>
    </submittedName>
</protein>
<keyword evidence="3" id="KW-1003">Cell membrane</keyword>
<keyword evidence="4 7" id="KW-0812">Transmembrane</keyword>
<evidence type="ECO:0000256" key="1">
    <source>
        <dbReference type="ARBA" id="ARBA00004651"/>
    </source>
</evidence>
<comment type="subcellular location">
    <subcellularLocation>
        <location evidence="1 7">Cell membrane</location>
        <topology evidence="1 7">Multi-pass membrane protein</topology>
    </subcellularLocation>
</comment>
<feature type="transmembrane region" description="Helical" evidence="7">
    <location>
        <begin position="236"/>
        <end position="256"/>
    </location>
</feature>
<name>A0ABQ4NE47_9BACL</name>
<dbReference type="EMBL" id="BOVJ01000185">
    <property type="protein sequence ID" value="GIQ66485.1"/>
    <property type="molecule type" value="Genomic_DNA"/>
</dbReference>
<keyword evidence="6 7" id="KW-0472">Membrane</keyword>
<evidence type="ECO:0000256" key="5">
    <source>
        <dbReference type="ARBA" id="ARBA00022989"/>
    </source>
</evidence>
<evidence type="ECO:0000313" key="9">
    <source>
        <dbReference type="EMBL" id="GIQ66485.1"/>
    </source>
</evidence>
<accession>A0ABQ4NE47</accession>
<dbReference type="RefSeq" id="WP_213531028.1">
    <property type="nucleotide sequence ID" value="NZ_BOVJ01000185.1"/>
</dbReference>
<dbReference type="Pfam" id="PF00528">
    <property type="entry name" value="BPD_transp_1"/>
    <property type="match status" value="1"/>
</dbReference>
<dbReference type="SUPFAM" id="SSF161098">
    <property type="entry name" value="MetI-like"/>
    <property type="match status" value="1"/>
</dbReference>
<feature type="transmembrane region" description="Helical" evidence="7">
    <location>
        <begin position="28"/>
        <end position="51"/>
    </location>
</feature>
<dbReference type="InterPro" id="IPR000515">
    <property type="entry name" value="MetI-like"/>
</dbReference>
<dbReference type="CDD" id="cd06261">
    <property type="entry name" value="TM_PBP2"/>
    <property type="match status" value="1"/>
</dbReference>
<feature type="transmembrane region" description="Helical" evidence="7">
    <location>
        <begin position="131"/>
        <end position="151"/>
    </location>
</feature>
<evidence type="ECO:0000256" key="6">
    <source>
        <dbReference type="ARBA" id="ARBA00023136"/>
    </source>
</evidence>
<comment type="caution">
    <text evidence="9">The sequence shown here is derived from an EMBL/GenBank/DDBJ whole genome shotgun (WGS) entry which is preliminary data.</text>
</comment>
<evidence type="ECO:0000256" key="7">
    <source>
        <dbReference type="RuleBase" id="RU363032"/>
    </source>
</evidence>
<feature type="transmembrane region" description="Helical" evidence="7">
    <location>
        <begin position="288"/>
        <end position="307"/>
    </location>
</feature>
<evidence type="ECO:0000256" key="2">
    <source>
        <dbReference type="ARBA" id="ARBA00022448"/>
    </source>
</evidence>
<feature type="domain" description="ABC transmembrane type-1" evidence="8">
    <location>
        <begin position="92"/>
        <end position="309"/>
    </location>
</feature>
<comment type="similarity">
    <text evidence="7">Belongs to the binding-protein-dependent transport system permease family.</text>
</comment>
<dbReference type="InterPro" id="IPR035906">
    <property type="entry name" value="MetI-like_sf"/>
</dbReference>
<proteinExistence type="inferred from homology"/>
<dbReference type="PANTHER" id="PTHR30193">
    <property type="entry name" value="ABC TRANSPORTER PERMEASE PROTEIN"/>
    <property type="match status" value="1"/>
</dbReference>
<dbReference type="PANTHER" id="PTHR30193:SF37">
    <property type="entry name" value="INNER MEMBRANE ABC TRANSPORTER PERMEASE PROTEIN YCJO"/>
    <property type="match status" value="1"/>
</dbReference>
<keyword evidence="5 7" id="KW-1133">Transmembrane helix</keyword>
<feature type="transmembrane region" description="Helical" evidence="7">
    <location>
        <begin position="96"/>
        <end position="119"/>
    </location>
</feature>
<evidence type="ECO:0000313" key="10">
    <source>
        <dbReference type="Proteomes" id="UP000680304"/>
    </source>
</evidence>
<organism evidence="9 10">
    <name type="scientific">Paenibacillus cisolokensis</name>
    <dbReference type="NCBI Taxonomy" id="1658519"/>
    <lineage>
        <taxon>Bacteria</taxon>
        <taxon>Bacillati</taxon>
        <taxon>Bacillota</taxon>
        <taxon>Bacilli</taxon>
        <taxon>Bacillales</taxon>
        <taxon>Paenibacillaceae</taxon>
        <taxon>Paenibacillus</taxon>
    </lineage>
</organism>
<reference evidence="9 10" key="1">
    <citation type="submission" date="2021-04" db="EMBL/GenBank/DDBJ databases">
        <title>Draft genome sequence of Paenibacillus cisolokensis, LC2-13A.</title>
        <authorList>
            <person name="Uke A."/>
            <person name="Chhe C."/>
            <person name="Baramee S."/>
            <person name="Kosugi A."/>
        </authorList>
    </citation>
    <scope>NUCLEOTIDE SEQUENCE [LARGE SCALE GENOMIC DNA]</scope>
    <source>
        <strain evidence="9 10">LC2-13A</strain>
    </source>
</reference>
<dbReference type="InterPro" id="IPR051393">
    <property type="entry name" value="ABC_transporter_permease"/>
</dbReference>
<dbReference type="Gene3D" id="1.10.3720.10">
    <property type="entry name" value="MetI-like"/>
    <property type="match status" value="1"/>
</dbReference>
<dbReference type="Proteomes" id="UP000680304">
    <property type="component" value="Unassembled WGS sequence"/>
</dbReference>